<evidence type="ECO:0000256" key="1">
    <source>
        <dbReference type="ARBA" id="ARBA00004651"/>
    </source>
</evidence>
<protein>
    <submittedName>
        <fullName evidence="9">Sugar ABC transporter permease</fullName>
    </submittedName>
</protein>
<evidence type="ECO:0000256" key="5">
    <source>
        <dbReference type="ARBA" id="ARBA00022989"/>
    </source>
</evidence>
<dbReference type="PANTHER" id="PTHR43744">
    <property type="entry name" value="ABC TRANSPORTER PERMEASE PROTEIN MG189-RELATED-RELATED"/>
    <property type="match status" value="1"/>
</dbReference>
<keyword evidence="5 7" id="KW-1133">Transmembrane helix</keyword>
<gene>
    <name evidence="9" type="ORF">GCM10008938_36560</name>
</gene>
<dbReference type="RefSeq" id="WP_189005114.1">
    <property type="nucleotide sequence ID" value="NZ_BMOD01000017.1"/>
</dbReference>
<feature type="transmembrane region" description="Helical" evidence="7">
    <location>
        <begin position="7"/>
        <end position="30"/>
    </location>
</feature>
<feature type="transmembrane region" description="Helical" evidence="7">
    <location>
        <begin position="107"/>
        <end position="128"/>
    </location>
</feature>
<keyword evidence="4 7" id="KW-0812">Transmembrane</keyword>
<feature type="domain" description="ABC transmembrane type-1" evidence="8">
    <location>
        <begin position="72"/>
        <end position="261"/>
    </location>
</feature>
<evidence type="ECO:0000256" key="3">
    <source>
        <dbReference type="ARBA" id="ARBA00022475"/>
    </source>
</evidence>
<organism evidence="9 10">
    <name type="scientific">Deinococcus roseus</name>
    <dbReference type="NCBI Taxonomy" id="392414"/>
    <lineage>
        <taxon>Bacteria</taxon>
        <taxon>Thermotogati</taxon>
        <taxon>Deinococcota</taxon>
        <taxon>Deinococci</taxon>
        <taxon>Deinococcales</taxon>
        <taxon>Deinococcaceae</taxon>
        <taxon>Deinococcus</taxon>
    </lineage>
</organism>
<comment type="similarity">
    <text evidence="7">Belongs to the binding-protein-dependent transport system permease family.</text>
</comment>
<sequence length="276" mass="30807">MKRQQFSILGFSGTLFTLVFAIVWVFPLYWVVVTSFKPDTETIAFPPTFFPKEWSLEAYTYILQNSPILSWYGNSLLTSVIITALVVLLALMFAYALSQIEFPGKTWLYWLVLAGFMIPFQASLIPLFMLVNKMGLVNTYAGVILPQLAAPIAVVIYKQFFDQVPKELSEAARLDGASEFRILFQIYLPLNLGITWALVIITFIGAWNNFFWPFIVTNSAAKMTIPVGITQVQAAYGVAYSKTMATAVLAALPTVVAYLLFQRKVSEGVMATSGLK</sequence>
<feature type="transmembrane region" description="Helical" evidence="7">
    <location>
        <begin position="243"/>
        <end position="261"/>
    </location>
</feature>
<dbReference type="PANTHER" id="PTHR43744:SF12">
    <property type="entry name" value="ABC TRANSPORTER PERMEASE PROTEIN MG189-RELATED"/>
    <property type="match status" value="1"/>
</dbReference>
<evidence type="ECO:0000259" key="8">
    <source>
        <dbReference type="PROSITE" id="PS50928"/>
    </source>
</evidence>
<reference evidence="10" key="1">
    <citation type="journal article" date="2019" name="Int. J. Syst. Evol. Microbiol.">
        <title>The Global Catalogue of Microorganisms (GCM) 10K type strain sequencing project: providing services to taxonomists for standard genome sequencing and annotation.</title>
        <authorList>
            <consortium name="The Broad Institute Genomics Platform"/>
            <consortium name="The Broad Institute Genome Sequencing Center for Infectious Disease"/>
            <person name="Wu L."/>
            <person name="Ma J."/>
        </authorList>
    </citation>
    <scope>NUCLEOTIDE SEQUENCE [LARGE SCALE GENOMIC DNA]</scope>
    <source>
        <strain evidence="10">JCM 14370</strain>
    </source>
</reference>
<dbReference type="EMBL" id="BMOD01000017">
    <property type="protein sequence ID" value="GGJ47207.1"/>
    <property type="molecule type" value="Genomic_DNA"/>
</dbReference>
<comment type="subcellular location">
    <subcellularLocation>
        <location evidence="1 7">Cell membrane</location>
        <topology evidence="1 7">Multi-pass membrane protein</topology>
    </subcellularLocation>
</comment>
<comment type="caution">
    <text evidence="9">The sequence shown here is derived from an EMBL/GenBank/DDBJ whole genome shotgun (WGS) entry which is preliminary data.</text>
</comment>
<keyword evidence="2 7" id="KW-0813">Transport</keyword>
<feature type="transmembrane region" description="Helical" evidence="7">
    <location>
        <begin position="182"/>
        <end position="207"/>
    </location>
</feature>
<evidence type="ECO:0000256" key="4">
    <source>
        <dbReference type="ARBA" id="ARBA00022692"/>
    </source>
</evidence>
<name>A0ABQ2D5T5_9DEIO</name>
<dbReference type="CDD" id="cd06261">
    <property type="entry name" value="TM_PBP2"/>
    <property type="match status" value="1"/>
</dbReference>
<feature type="transmembrane region" description="Helical" evidence="7">
    <location>
        <begin position="76"/>
        <end position="95"/>
    </location>
</feature>
<evidence type="ECO:0000313" key="10">
    <source>
        <dbReference type="Proteomes" id="UP000632222"/>
    </source>
</evidence>
<evidence type="ECO:0000313" key="9">
    <source>
        <dbReference type="EMBL" id="GGJ47207.1"/>
    </source>
</evidence>
<dbReference type="InterPro" id="IPR035906">
    <property type="entry name" value="MetI-like_sf"/>
</dbReference>
<dbReference type="InterPro" id="IPR000515">
    <property type="entry name" value="MetI-like"/>
</dbReference>
<dbReference type="SUPFAM" id="SSF161098">
    <property type="entry name" value="MetI-like"/>
    <property type="match status" value="1"/>
</dbReference>
<keyword evidence="10" id="KW-1185">Reference proteome</keyword>
<evidence type="ECO:0000256" key="2">
    <source>
        <dbReference type="ARBA" id="ARBA00022448"/>
    </source>
</evidence>
<evidence type="ECO:0000256" key="7">
    <source>
        <dbReference type="RuleBase" id="RU363032"/>
    </source>
</evidence>
<keyword evidence="6 7" id="KW-0472">Membrane</keyword>
<accession>A0ABQ2D5T5</accession>
<keyword evidence="3" id="KW-1003">Cell membrane</keyword>
<evidence type="ECO:0000256" key="6">
    <source>
        <dbReference type="ARBA" id="ARBA00023136"/>
    </source>
</evidence>
<proteinExistence type="inferred from homology"/>
<dbReference type="Proteomes" id="UP000632222">
    <property type="component" value="Unassembled WGS sequence"/>
</dbReference>
<feature type="transmembrane region" description="Helical" evidence="7">
    <location>
        <begin position="140"/>
        <end position="161"/>
    </location>
</feature>
<dbReference type="Pfam" id="PF00528">
    <property type="entry name" value="BPD_transp_1"/>
    <property type="match status" value="1"/>
</dbReference>
<dbReference type="Gene3D" id="1.10.3720.10">
    <property type="entry name" value="MetI-like"/>
    <property type="match status" value="1"/>
</dbReference>
<dbReference type="PROSITE" id="PS50928">
    <property type="entry name" value="ABC_TM1"/>
    <property type="match status" value="1"/>
</dbReference>